<protein>
    <submittedName>
        <fullName evidence="2">NAD-dependent epimerase/dehydratase family protein</fullName>
    </submittedName>
</protein>
<accession>A0ABR9XPH1</accession>
<proteinExistence type="predicted"/>
<dbReference type="EMBL" id="JADGII010000001">
    <property type="protein sequence ID" value="MBF0635680.1"/>
    <property type="molecule type" value="Genomic_DNA"/>
</dbReference>
<dbReference type="InterPro" id="IPR051783">
    <property type="entry name" value="NAD(P)-dependent_oxidoreduct"/>
</dbReference>
<reference evidence="2 3" key="1">
    <citation type="journal article" date="2020" name="Microorganisms">
        <title>Simultaneous Genome Sequencing of Prosthecochloris ethylica and Desulfuromonas acetoxidans within a Syntrophic Mixture Reveals Unique Pili and Protein Interactions.</title>
        <authorList>
            <person name="Kyndt J.A."/>
            <person name="Van Beeumen J.J."/>
            <person name="Meyer T.E."/>
        </authorList>
    </citation>
    <scope>NUCLEOTIDE SEQUENCE [LARGE SCALE GENOMIC DNA]</scope>
    <source>
        <strain evidence="2 3">N3</strain>
    </source>
</reference>
<organism evidence="2 3">
    <name type="scientific">Prosthecochloris ethylica</name>
    <dbReference type="NCBI Taxonomy" id="2743976"/>
    <lineage>
        <taxon>Bacteria</taxon>
        <taxon>Pseudomonadati</taxon>
        <taxon>Chlorobiota</taxon>
        <taxon>Chlorobiia</taxon>
        <taxon>Chlorobiales</taxon>
        <taxon>Chlorobiaceae</taxon>
        <taxon>Prosthecochloris</taxon>
    </lineage>
</organism>
<feature type="domain" description="Ketoreductase" evidence="1">
    <location>
        <begin position="6"/>
        <end position="146"/>
    </location>
</feature>
<dbReference type="SUPFAM" id="SSF51735">
    <property type="entry name" value="NAD(P)-binding Rossmann-fold domains"/>
    <property type="match status" value="1"/>
</dbReference>
<dbReference type="InterPro" id="IPR057326">
    <property type="entry name" value="KR_dom"/>
</dbReference>
<gene>
    <name evidence="2" type="ORF">INT08_00600</name>
</gene>
<evidence type="ECO:0000259" key="1">
    <source>
        <dbReference type="SMART" id="SM00822"/>
    </source>
</evidence>
<sequence>MGDNRQVILVTGATGYIGSEVVRALNRRYGDGVQVRALVRPGSSQDALRGEEVERVEGDLLEPLSLLDACHGVSAVFNCAGLIAYSGNYRHRLYRTNVAGTENLVNACLYQGVKRLVHTSSVAAAGVSESGEPATEITPFADWQHRIAYMESKYLAEMEGRRGIAEGLDVVFVNPGVVIGRPSGPEAPLNSSTRAVQAIYRGRMPLYPAGGISIVDVQDVAGAHLAAWTSGVCGERYLVTAGNYSFAELFTMIGELPGSSTRKAFEAPSLLHSVFGVGGELYATLSGTRPYISIESMKLARKKLFYSNRRSVEELGMVYRSVRETLRSICG</sequence>
<name>A0ABR9XPH1_9CHLB</name>
<dbReference type="Proteomes" id="UP000619838">
    <property type="component" value="Unassembled WGS sequence"/>
</dbReference>
<dbReference type="InterPro" id="IPR036291">
    <property type="entry name" value="NAD(P)-bd_dom_sf"/>
</dbReference>
<dbReference type="InterPro" id="IPR001509">
    <property type="entry name" value="Epimerase_deHydtase"/>
</dbReference>
<evidence type="ECO:0000313" key="3">
    <source>
        <dbReference type="Proteomes" id="UP000619838"/>
    </source>
</evidence>
<dbReference type="SMART" id="SM00822">
    <property type="entry name" value="PKS_KR"/>
    <property type="match status" value="1"/>
</dbReference>
<evidence type="ECO:0000313" key="2">
    <source>
        <dbReference type="EMBL" id="MBF0635680.1"/>
    </source>
</evidence>
<dbReference type="RefSeq" id="WP_175186890.1">
    <property type="nucleotide sequence ID" value="NZ_JABVZQ010000002.1"/>
</dbReference>
<dbReference type="Gene3D" id="3.40.50.720">
    <property type="entry name" value="NAD(P)-binding Rossmann-like Domain"/>
    <property type="match status" value="1"/>
</dbReference>
<dbReference type="PANTHER" id="PTHR48079">
    <property type="entry name" value="PROTEIN YEEZ"/>
    <property type="match status" value="1"/>
</dbReference>
<comment type="caution">
    <text evidence="2">The sequence shown here is derived from an EMBL/GenBank/DDBJ whole genome shotgun (WGS) entry which is preliminary data.</text>
</comment>
<dbReference type="PANTHER" id="PTHR48079:SF6">
    <property type="entry name" value="NAD(P)-BINDING DOMAIN-CONTAINING PROTEIN-RELATED"/>
    <property type="match status" value="1"/>
</dbReference>
<dbReference type="Pfam" id="PF01370">
    <property type="entry name" value="Epimerase"/>
    <property type="match status" value="1"/>
</dbReference>
<keyword evidence="3" id="KW-1185">Reference proteome</keyword>